<dbReference type="InterPro" id="IPR051217">
    <property type="entry name" value="Insect_Cuticle_Struc_Prot"/>
</dbReference>
<dbReference type="GO" id="GO:0042302">
    <property type="term" value="F:structural constituent of cuticle"/>
    <property type="evidence" value="ECO:0007669"/>
    <property type="project" value="UniProtKB-UniRule"/>
</dbReference>
<dbReference type="PANTHER" id="PTHR12236">
    <property type="entry name" value="STRUCTURAL CONTITUENT OF CUTICLE"/>
    <property type="match status" value="1"/>
</dbReference>
<dbReference type="PRINTS" id="PR00947">
    <property type="entry name" value="CUTICLE"/>
</dbReference>
<dbReference type="InterPro" id="IPR000618">
    <property type="entry name" value="Insect_cuticle"/>
</dbReference>
<keyword evidence="2 5" id="KW-0732">Signal</keyword>
<gene>
    <name evidence="6" type="ORF">CINC_LOCUS11369</name>
</gene>
<evidence type="ECO:0000256" key="3">
    <source>
        <dbReference type="PROSITE-ProRule" id="PRU00497"/>
    </source>
</evidence>
<evidence type="ECO:0000313" key="7">
    <source>
        <dbReference type="Proteomes" id="UP001154114"/>
    </source>
</evidence>
<dbReference type="PANTHER" id="PTHR12236:SF75">
    <property type="entry name" value="CUTICULAR PROTEIN 62BB, ISOFORM A"/>
    <property type="match status" value="1"/>
</dbReference>
<keyword evidence="7" id="KW-1185">Reference proteome</keyword>
<dbReference type="GO" id="GO:0005615">
    <property type="term" value="C:extracellular space"/>
    <property type="evidence" value="ECO:0007669"/>
    <property type="project" value="TreeGrafter"/>
</dbReference>
<keyword evidence="1 3" id="KW-0193">Cuticle</keyword>
<evidence type="ECO:0000256" key="2">
    <source>
        <dbReference type="ARBA" id="ARBA00022729"/>
    </source>
</evidence>
<feature type="compositionally biased region" description="Basic and acidic residues" evidence="4">
    <location>
        <begin position="414"/>
        <end position="429"/>
    </location>
</feature>
<dbReference type="GO" id="GO:0031012">
    <property type="term" value="C:extracellular matrix"/>
    <property type="evidence" value="ECO:0007669"/>
    <property type="project" value="TreeGrafter"/>
</dbReference>
<dbReference type="PROSITE" id="PS00233">
    <property type="entry name" value="CHIT_BIND_RR_1"/>
    <property type="match status" value="1"/>
</dbReference>
<name>A0A9N8L253_CHRIL</name>
<feature type="region of interest" description="Disordered" evidence="4">
    <location>
        <begin position="410"/>
        <end position="433"/>
    </location>
</feature>
<organism evidence="6 7">
    <name type="scientific">Chrysodeixis includens</name>
    <name type="common">Soybean looper</name>
    <name type="synonym">Pseudoplusia includens</name>
    <dbReference type="NCBI Taxonomy" id="689277"/>
    <lineage>
        <taxon>Eukaryota</taxon>
        <taxon>Metazoa</taxon>
        <taxon>Ecdysozoa</taxon>
        <taxon>Arthropoda</taxon>
        <taxon>Hexapoda</taxon>
        <taxon>Insecta</taxon>
        <taxon>Pterygota</taxon>
        <taxon>Neoptera</taxon>
        <taxon>Endopterygota</taxon>
        <taxon>Lepidoptera</taxon>
        <taxon>Glossata</taxon>
        <taxon>Ditrysia</taxon>
        <taxon>Noctuoidea</taxon>
        <taxon>Noctuidae</taxon>
        <taxon>Plusiinae</taxon>
        <taxon>Chrysodeixis</taxon>
    </lineage>
</organism>
<dbReference type="Pfam" id="PF00379">
    <property type="entry name" value="Chitin_bind_4"/>
    <property type="match status" value="1"/>
</dbReference>
<feature type="chain" id="PRO_5040437028" evidence="5">
    <location>
        <begin position="22"/>
        <end position="489"/>
    </location>
</feature>
<evidence type="ECO:0000256" key="4">
    <source>
        <dbReference type="SAM" id="MobiDB-lite"/>
    </source>
</evidence>
<dbReference type="Proteomes" id="UP001154114">
    <property type="component" value="Chromosome 6"/>
</dbReference>
<evidence type="ECO:0000313" key="6">
    <source>
        <dbReference type="EMBL" id="CAD0197082.1"/>
    </source>
</evidence>
<feature type="signal peptide" evidence="5">
    <location>
        <begin position="1"/>
        <end position="21"/>
    </location>
</feature>
<evidence type="ECO:0000256" key="1">
    <source>
        <dbReference type="ARBA" id="ARBA00022460"/>
    </source>
</evidence>
<sequence length="489" mass="53621">MLFKCLYFQIATTVLLSMCAAEIQILFPKRANLEELSPKRYYRQDAIPFKYGHVHHYSTSNPIIRMGQHLPNLYQGIQYAPLQGRLGTKNKNTAAEYTKVTPTISSTALPQGGHVEHRGQMGQGGHNVQGDRNGYAKYLEPRDATEARDPNYKCYNPGHKVEVLPSVSRSPGHNAVYRSFPDNIQRDKPIKINYNMKSYGLYNLDMLSTTMSPFDLSHQNPPPFTFTNQHYVVNPNTIAHEGNIGEKIKRQYSPYSKFHRLHLNIARVYSPGQVPQKPPVPTDTYSLNVAGIPIVALCGLVAVCQAGLLPAPVHYSSAAAVSSQNIVRHDQPAHHVAVAAPVAYHAAPAVYHAAPAVATYHAAPAPAVYHAAPTVYHAAAPAHVAYHAAPVVAHAEEFDAHPKYEYNYSVADSHTGDNKSQQESRDGDVVKGSYSFHEADGSVRTVEYSADDHSGFNAVVHNTAPTAAPVVVKAAPVILKAAPAHYYHH</sequence>
<dbReference type="OrthoDB" id="6899488at2759"/>
<accession>A0A9N8L253</accession>
<dbReference type="AlphaFoldDB" id="A0A9N8L253"/>
<evidence type="ECO:0000256" key="5">
    <source>
        <dbReference type="SAM" id="SignalP"/>
    </source>
</evidence>
<dbReference type="EMBL" id="LR824009">
    <property type="protein sequence ID" value="CAD0197082.1"/>
    <property type="molecule type" value="Genomic_DNA"/>
</dbReference>
<proteinExistence type="predicted"/>
<dbReference type="PROSITE" id="PS51155">
    <property type="entry name" value="CHIT_BIND_RR_2"/>
    <property type="match status" value="1"/>
</dbReference>
<protein>
    <submittedName>
        <fullName evidence="6">Uncharacterized protein</fullName>
    </submittedName>
</protein>
<dbReference type="InterPro" id="IPR031311">
    <property type="entry name" value="CHIT_BIND_RR_consensus"/>
</dbReference>
<reference evidence="6" key="1">
    <citation type="submission" date="2021-12" db="EMBL/GenBank/DDBJ databases">
        <authorList>
            <person name="King R."/>
        </authorList>
    </citation>
    <scope>NUCLEOTIDE SEQUENCE</scope>
</reference>